<organism evidence="2 3">
    <name type="scientific">Meganyctiphanes norvegica</name>
    <name type="common">Northern krill</name>
    <name type="synonym">Thysanopoda norvegica</name>
    <dbReference type="NCBI Taxonomy" id="48144"/>
    <lineage>
        <taxon>Eukaryota</taxon>
        <taxon>Metazoa</taxon>
        <taxon>Ecdysozoa</taxon>
        <taxon>Arthropoda</taxon>
        <taxon>Crustacea</taxon>
        <taxon>Multicrustacea</taxon>
        <taxon>Malacostraca</taxon>
        <taxon>Eumalacostraca</taxon>
        <taxon>Eucarida</taxon>
        <taxon>Euphausiacea</taxon>
        <taxon>Euphausiidae</taxon>
        <taxon>Meganyctiphanes</taxon>
    </lineage>
</organism>
<protein>
    <recommendedName>
        <fullName evidence="1">C2H2-type domain-containing protein</fullName>
    </recommendedName>
</protein>
<comment type="caution">
    <text evidence="2">The sequence shown here is derived from an EMBL/GenBank/DDBJ whole genome shotgun (WGS) entry which is preliminary data.</text>
</comment>
<dbReference type="InterPro" id="IPR013087">
    <property type="entry name" value="Znf_C2H2_type"/>
</dbReference>
<sequence length="151" mass="17101">VPTTTEPPQPSTSPGPPLQCYSCGLNFRHTGYEYNHPCLGRHNGTTLDPAHIVTCGPRDRYCRVDRTEVNGILTDLTRECTDECFYGCRPKGFGIYIEQCAHCCNTTDCNNMYPTSDDFKALRYRQKNGGCKLDQHLSLYLLYIFIIIGCF</sequence>
<dbReference type="CDD" id="cd00117">
    <property type="entry name" value="TFP"/>
    <property type="match status" value="1"/>
</dbReference>
<gene>
    <name evidence="2" type="ORF">MNOR_LOCUS1972</name>
</gene>
<dbReference type="EMBL" id="CAXKWB010000561">
    <property type="protein sequence ID" value="CAL4061222.1"/>
    <property type="molecule type" value="Genomic_DNA"/>
</dbReference>
<reference evidence="2 3" key="1">
    <citation type="submission" date="2024-05" db="EMBL/GenBank/DDBJ databases">
        <authorList>
            <person name="Wallberg A."/>
        </authorList>
    </citation>
    <scope>NUCLEOTIDE SEQUENCE [LARGE SCALE GENOMIC DNA]</scope>
</reference>
<name>A0AAV2PMC7_MEGNR</name>
<dbReference type="AlphaFoldDB" id="A0AAV2PMC7"/>
<accession>A0AAV2PMC7</accession>
<evidence type="ECO:0000313" key="3">
    <source>
        <dbReference type="Proteomes" id="UP001497623"/>
    </source>
</evidence>
<evidence type="ECO:0000313" key="2">
    <source>
        <dbReference type="EMBL" id="CAL4061222.1"/>
    </source>
</evidence>
<dbReference type="PROSITE" id="PS00028">
    <property type="entry name" value="ZINC_FINGER_C2H2_1"/>
    <property type="match status" value="1"/>
</dbReference>
<keyword evidence="3" id="KW-1185">Reference proteome</keyword>
<feature type="non-terminal residue" evidence="2">
    <location>
        <position position="1"/>
    </location>
</feature>
<evidence type="ECO:0000259" key="1">
    <source>
        <dbReference type="PROSITE" id="PS00028"/>
    </source>
</evidence>
<proteinExistence type="predicted"/>
<feature type="domain" description="C2H2-type" evidence="1">
    <location>
        <begin position="20"/>
        <end position="42"/>
    </location>
</feature>
<dbReference type="Proteomes" id="UP001497623">
    <property type="component" value="Unassembled WGS sequence"/>
</dbReference>